<dbReference type="GO" id="GO:0016020">
    <property type="term" value="C:membrane"/>
    <property type="evidence" value="ECO:0007669"/>
    <property type="project" value="UniProtKB-SubCell"/>
</dbReference>
<evidence type="ECO:0000256" key="4">
    <source>
        <dbReference type="ARBA" id="ARBA00022989"/>
    </source>
</evidence>
<dbReference type="InterPro" id="IPR002549">
    <property type="entry name" value="AI-2E-like"/>
</dbReference>
<dbReference type="RefSeq" id="WP_067978763.1">
    <property type="nucleotide sequence ID" value="NZ_CP014163.1"/>
</dbReference>
<protein>
    <submittedName>
        <fullName evidence="6">Uncharacterized protein</fullName>
    </submittedName>
</protein>
<keyword evidence="7" id="KW-1185">Reference proteome</keyword>
<dbReference type="OrthoDB" id="9774361at2"/>
<gene>
    <name evidence="6" type="ORF">AWM75_04460</name>
</gene>
<comment type="subcellular location">
    <subcellularLocation>
        <location evidence="1">Membrane</location>
        <topology evidence="1">Multi-pass membrane protein</topology>
    </subcellularLocation>
</comment>
<evidence type="ECO:0000256" key="1">
    <source>
        <dbReference type="ARBA" id="ARBA00004141"/>
    </source>
</evidence>
<accession>A0A0X8FL43</accession>
<evidence type="ECO:0000256" key="2">
    <source>
        <dbReference type="ARBA" id="ARBA00009773"/>
    </source>
</evidence>
<dbReference type="KEGG" id="auh:AWM75_04460"/>
<dbReference type="AlphaFoldDB" id="A0A0X8FL43"/>
<proteinExistence type="inferred from homology"/>
<reference evidence="7" key="2">
    <citation type="submission" date="2016-01" db="EMBL/GenBank/DDBJ databases">
        <title>Six Aerococcus type strain genome sequencing and assembly using PacBio and Illumina Hiseq.</title>
        <authorList>
            <person name="Carkaci D."/>
            <person name="Dargis R."/>
            <person name="Nielsen X.C."/>
            <person name="Skovgaard O."/>
            <person name="Fuursted K."/>
            <person name="Christensen J.J."/>
        </authorList>
    </citation>
    <scope>NUCLEOTIDE SEQUENCE [LARGE SCALE GENOMIC DNA]</scope>
    <source>
        <strain evidence="7">CCUG42038B</strain>
    </source>
</reference>
<organism evidence="6 7">
    <name type="scientific">Aerococcus urinaehominis</name>
    <dbReference type="NCBI Taxonomy" id="128944"/>
    <lineage>
        <taxon>Bacteria</taxon>
        <taxon>Bacillati</taxon>
        <taxon>Bacillota</taxon>
        <taxon>Bacilli</taxon>
        <taxon>Lactobacillales</taxon>
        <taxon>Aerococcaceae</taxon>
        <taxon>Aerococcus</taxon>
    </lineage>
</organism>
<comment type="similarity">
    <text evidence="2">Belongs to the autoinducer-2 exporter (AI-2E) (TC 2.A.86) family.</text>
</comment>
<dbReference type="EMBL" id="CP014163">
    <property type="protein sequence ID" value="AMB99299.1"/>
    <property type="molecule type" value="Genomic_DNA"/>
</dbReference>
<keyword evidence="5" id="KW-0472">Membrane</keyword>
<name>A0A0X8FL43_9LACT</name>
<keyword evidence="3" id="KW-0812">Transmembrane</keyword>
<evidence type="ECO:0000256" key="3">
    <source>
        <dbReference type="ARBA" id="ARBA00022692"/>
    </source>
</evidence>
<dbReference type="STRING" id="128944.AWM75_04460"/>
<evidence type="ECO:0000313" key="7">
    <source>
        <dbReference type="Proteomes" id="UP000062260"/>
    </source>
</evidence>
<dbReference type="Proteomes" id="UP000062260">
    <property type="component" value="Chromosome"/>
</dbReference>
<evidence type="ECO:0000313" key="6">
    <source>
        <dbReference type="EMBL" id="AMB99299.1"/>
    </source>
</evidence>
<reference evidence="6 7" key="1">
    <citation type="journal article" date="2016" name="Genome Announc.">
        <title>Complete Genome Sequences of Aerococcus christensenii CCUG 28831T, Aerococcus sanguinicola CCUG 43001T, Aerococcus urinae CCUG 36881T, Aerococcus urinaeequi CCUG 28094T, Aerococcus urinaehominis CCUG 42038 BT, and Aerococcus viridans CCUG 4311T.</title>
        <authorList>
            <person name="Carkaci D."/>
            <person name="Dargis R."/>
            <person name="Nielsen X.C."/>
            <person name="Skovgaard O."/>
            <person name="Fuursted K."/>
            <person name="Christensen J.J."/>
        </authorList>
    </citation>
    <scope>NUCLEOTIDE SEQUENCE [LARGE SCALE GENOMIC DNA]</scope>
    <source>
        <strain evidence="6 7">CCUG42038B</strain>
    </source>
</reference>
<sequence>MHKFSWQNYFNLAYQHFKRYLKLQVKLFFIQLLVLTVAFYYLGLNYYFGLALGIVLIDILPLIGSTVIFVPWIIYLLMTGTTSLAWQLALVFIILQIINQIAEIRGLGKDLNLPWWLSLVILLVCSLAFNWIGVIVAALITPLVSAAWTLYQVSQASRDQREAKANQRQNLHL</sequence>
<keyword evidence="4" id="KW-1133">Transmembrane helix</keyword>
<evidence type="ECO:0000256" key="5">
    <source>
        <dbReference type="ARBA" id="ARBA00023136"/>
    </source>
</evidence>
<dbReference type="Pfam" id="PF01594">
    <property type="entry name" value="AI-2E_transport"/>
    <property type="match status" value="1"/>
</dbReference>